<organism evidence="1">
    <name type="scientific">Oxalobacter aliiformigenes</name>
    <dbReference type="NCBI Taxonomy" id="2946593"/>
    <lineage>
        <taxon>Bacteria</taxon>
        <taxon>Pseudomonadati</taxon>
        <taxon>Pseudomonadota</taxon>
        <taxon>Betaproteobacteria</taxon>
        <taxon>Burkholderiales</taxon>
        <taxon>Oxalobacteraceae</taxon>
        <taxon>Oxalobacter</taxon>
    </lineage>
</organism>
<name>A0A9E9LAD1_9BURK</name>
<dbReference type="RefSeq" id="WP_269315548.1">
    <property type="nucleotide sequence ID" value="NZ_CP098251.1"/>
</dbReference>
<dbReference type="EMBL" id="CP098251">
    <property type="protein sequence ID" value="WAV90483.1"/>
    <property type="molecule type" value="Genomic_DNA"/>
</dbReference>
<proteinExistence type="predicted"/>
<dbReference type="Proteomes" id="UP001164819">
    <property type="component" value="Chromosome"/>
</dbReference>
<evidence type="ECO:0000313" key="1">
    <source>
        <dbReference type="EMBL" id="WAV90483.1"/>
    </source>
</evidence>
<accession>A0A9E9LAD1</accession>
<gene>
    <name evidence="1" type="ORF">NB646_06310</name>
</gene>
<reference evidence="1" key="1">
    <citation type="journal article" date="2022" name="Front. Microbiol.">
        <title>New perspectives on an old grouping: The genomic and phenotypic variability of Oxalobacter formigenes and the implications for calcium oxalate stone prevention.</title>
        <authorList>
            <person name="Chmiel J.A."/>
            <person name="Carr C."/>
            <person name="Stuivenberg G.A."/>
            <person name="Venema R."/>
            <person name="Chanyi R.M."/>
            <person name="Al K.F."/>
            <person name="Giguere D."/>
            <person name="Say H."/>
            <person name="Akouris P.P."/>
            <person name="Dominguez Romero S.A."/>
            <person name="Kwong A."/>
            <person name="Tai V."/>
            <person name="Koval S.F."/>
            <person name="Razvi H."/>
            <person name="Bjazevic J."/>
            <person name="Burton J.P."/>
        </authorList>
    </citation>
    <scope>NUCLEOTIDE SEQUENCE</scope>
    <source>
        <strain evidence="1">OxK</strain>
    </source>
</reference>
<dbReference type="AlphaFoldDB" id="A0A9E9LAD1"/>
<sequence>MMSTYITKFTGKAGEMFGIACAVTDKPLVIPGCRDSVDTVCKIATLSPGKEAKRSLSSKPVKCTDIGNDSAIDIA</sequence>
<protein>
    <submittedName>
        <fullName evidence="1">Uncharacterized protein</fullName>
    </submittedName>
</protein>